<evidence type="ECO:0000256" key="1">
    <source>
        <dbReference type="SAM" id="MobiDB-lite"/>
    </source>
</evidence>
<evidence type="ECO:0000313" key="3">
    <source>
        <dbReference type="EMBL" id="OJI84635.1"/>
    </source>
</evidence>
<dbReference type="AlphaFoldDB" id="A0A1L9N638"/>
<gene>
    <name evidence="3" type="ORF">ASPTUDRAFT_188743</name>
</gene>
<keyword evidence="2" id="KW-0472">Membrane</keyword>
<keyword evidence="4" id="KW-1185">Reference proteome</keyword>
<dbReference type="EMBL" id="KV878198">
    <property type="protein sequence ID" value="OJI84635.1"/>
    <property type="molecule type" value="Genomic_DNA"/>
</dbReference>
<organism evidence="3 4">
    <name type="scientific">Aspergillus tubingensis (strain CBS 134.48)</name>
    <dbReference type="NCBI Taxonomy" id="767770"/>
    <lineage>
        <taxon>Eukaryota</taxon>
        <taxon>Fungi</taxon>
        <taxon>Dikarya</taxon>
        <taxon>Ascomycota</taxon>
        <taxon>Pezizomycotina</taxon>
        <taxon>Eurotiomycetes</taxon>
        <taxon>Eurotiomycetidae</taxon>
        <taxon>Eurotiales</taxon>
        <taxon>Aspergillaceae</taxon>
        <taxon>Aspergillus</taxon>
        <taxon>Aspergillus subgen. Circumdati</taxon>
    </lineage>
</organism>
<name>A0A1L9N638_ASPTC</name>
<proteinExistence type="predicted"/>
<protein>
    <submittedName>
        <fullName evidence="3">Uncharacterized protein</fullName>
    </submittedName>
</protein>
<keyword evidence="2" id="KW-0812">Transmembrane</keyword>
<feature type="region of interest" description="Disordered" evidence="1">
    <location>
        <begin position="242"/>
        <end position="304"/>
    </location>
</feature>
<feature type="compositionally biased region" description="Basic and acidic residues" evidence="1">
    <location>
        <begin position="261"/>
        <end position="280"/>
    </location>
</feature>
<accession>A0A1L9N638</accession>
<evidence type="ECO:0000256" key="2">
    <source>
        <dbReference type="SAM" id="Phobius"/>
    </source>
</evidence>
<keyword evidence="2" id="KW-1133">Transmembrane helix</keyword>
<reference evidence="4" key="1">
    <citation type="journal article" date="2017" name="Genome Biol.">
        <title>Comparative genomics reveals high biological diversity and specific adaptations in the industrially and medically important fungal genus Aspergillus.</title>
        <authorList>
            <person name="de Vries R.P."/>
            <person name="Riley R."/>
            <person name="Wiebenga A."/>
            <person name="Aguilar-Osorio G."/>
            <person name="Amillis S."/>
            <person name="Uchima C.A."/>
            <person name="Anderluh G."/>
            <person name="Asadollahi M."/>
            <person name="Askin M."/>
            <person name="Barry K."/>
            <person name="Battaglia E."/>
            <person name="Bayram O."/>
            <person name="Benocci T."/>
            <person name="Braus-Stromeyer S.A."/>
            <person name="Caldana C."/>
            <person name="Canovas D."/>
            <person name="Cerqueira G.C."/>
            <person name="Chen F."/>
            <person name="Chen W."/>
            <person name="Choi C."/>
            <person name="Clum A."/>
            <person name="Dos Santos R.A."/>
            <person name="Damasio A.R."/>
            <person name="Diallinas G."/>
            <person name="Emri T."/>
            <person name="Fekete E."/>
            <person name="Flipphi M."/>
            <person name="Freyberg S."/>
            <person name="Gallo A."/>
            <person name="Gournas C."/>
            <person name="Habgood R."/>
            <person name="Hainaut M."/>
            <person name="Harispe M.L."/>
            <person name="Henrissat B."/>
            <person name="Hilden K.S."/>
            <person name="Hope R."/>
            <person name="Hossain A."/>
            <person name="Karabika E."/>
            <person name="Karaffa L."/>
            <person name="Karanyi Z."/>
            <person name="Krasevec N."/>
            <person name="Kuo A."/>
            <person name="Kusch H."/>
            <person name="LaButti K."/>
            <person name="Lagendijk E.L."/>
            <person name="Lapidus A."/>
            <person name="Levasseur A."/>
            <person name="Lindquist E."/>
            <person name="Lipzen A."/>
            <person name="Logrieco A.F."/>
            <person name="MacCabe A."/>
            <person name="Maekelae M.R."/>
            <person name="Malavazi I."/>
            <person name="Melin P."/>
            <person name="Meyer V."/>
            <person name="Mielnichuk N."/>
            <person name="Miskei M."/>
            <person name="Molnar A.P."/>
            <person name="Mule G."/>
            <person name="Ngan C.Y."/>
            <person name="Orejas M."/>
            <person name="Orosz E."/>
            <person name="Ouedraogo J.P."/>
            <person name="Overkamp K.M."/>
            <person name="Park H.-S."/>
            <person name="Perrone G."/>
            <person name="Piumi F."/>
            <person name="Punt P.J."/>
            <person name="Ram A.F."/>
            <person name="Ramon A."/>
            <person name="Rauscher S."/>
            <person name="Record E."/>
            <person name="Riano-Pachon D.M."/>
            <person name="Robert V."/>
            <person name="Roehrig J."/>
            <person name="Ruller R."/>
            <person name="Salamov A."/>
            <person name="Salih N.S."/>
            <person name="Samson R.A."/>
            <person name="Sandor E."/>
            <person name="Sanguinetti M."/>
            <person name="Schuetze T."/>
            <person name="Sepcic K."/>
            <person name="Shelest E."/>
            <person name="Sherlock G."/>
            <person name="Sophianopoulou V."/>
            <person name="Squina F.M."/>
            <person name="Sun H."/>
            <person name="Susca A."/>
            <person name="Todd R.B."/>
            <person name="Tsang A."/>
            <person name="Unkles S.E."/>
            <person name="van de Wiele N."/>
            <person name="van Rossen-Uffink D."/>
            <person name="Oliveira J.V."/>
            <person name="Vesth T.C."/>
            <person name="Visser J."/>
            <person name="Yu J.-H."/>
            <person name="Zhou M."/>
            <person name="Andersen M.R."/>
            <person name="Archer D.B."/>
            <person name="Baker S.E."/>
            <person name="Benoit I."/>
            <person name="Brakhage A.A."/>
            <person name="Braus G.H."/>
            <person name="Fischer R."/>
            <person name="Frisvad J.C."/>
            <person name="Goldman G.H."/>
            <person name="Houbraken J."/>
            <person name="Oakley B."/>
            <person name="Pocsi I."/>
            <person name="Scazzocchio C."/>
            <person name="Seiboth B."/>
            <person name="vanKuyk P.A."/>
            <person name="Wortman J."/>
            <person name="Dyer P.S."/>
            <person name="Grigoriev I.V."/>
        </authorList>
    </citation>
    <scope>NUCLEOTIDE SEQUENCE [LARGE SCALE GENOMIC DNA]</scope>
    <source>
        <strain evidence="4">CBS 134.48</strain>
    </source>
</reference>
<sequence length="304" mass="32590">MAIAMAVVELMSMSIIAVEEKAFFRFSQYVAALVFIIFLLFHCDPLLVGPLHRDGGALRPLLGILPAKELLRVRLEPPGPDQGCLAPNSRDHDPDLARVLTHRPASVPALPPSGHPHFHCSPLHDCLSVPLAPGAVRGRLLRACPEWHHQAPARPGHLHNLARAGLPREPVRGRLAPLALPSMQPASTTLPLLHAVHDFEDDTQCELRVVVATSDPELTRWYRAATPGAKGGLPSVIHETHSTNDYTSSDMSIVPGGRGGARGDRARSNGEEKAKGDGKEALAAGSSAPVLVRQGRPPLVDANQ</sequence>
<dbReference type="Proteomes" id="UP000184304">
    <property type="component" value="Unassembled WGS sequence"/>
</dbReference>
<feature type="transmembrane region" description="Helical" evidence="2">
    <location>
        <begin position="22"/>
        <end position="41"/>
    </location>
</feature>
<evidence type="ECO:0000313" key="4">
    <source>
        <dbReference type="Proteomes" id="UP000184304"/>
    </source>
</evidence>
<dbReference type="VEuPathDB" id="FungiDB:ASPTUDRAFT_188743"/>